<keyword evidence="5" id="KW-1185">Reference proteome</keyword>
<keyword evidence="2" id="KW-0408">Iron</keyword>
<comment type="caution">
    <text evidence="4">The sequence shown here is derived from an EMBL/GenBank/DDBJ whole genome shotgun (WGS) entry which is preliminary data.</text>
</comment>
<name>A0A507QVM2_MONPU</name>
<organism evidence="4 5">
    <name type="scientific">Monascus purpureus</name>
    <name type="common">Red mold</name>
    <name type="synonym">Monascus anka</name>
    <dbReference type="NCBI Taxonomy" id="5098"/>
    <lineage>
        <taxon>Eukaryota</taxon>
        <taxon>Fungi</taxon>
        <taxon>Dikarya</taxon>
        <taxon>Ascomycota</taxon>
        <taxon>Pezizomycotina</taxon>
        <taxon>Eurotiomycetes</taxon>
        <taxon>Eurotiomycetidae</taxon>
        <taxon>Eurotiales</taxon>
        <taxon>Aspergillaceae</taxon>
        <taxon>Monascus</taxon>
    </lineage>
</organism>
<dbReference type="InterPro" id="IPR044861">
    <property type="entry name" value="IPNS-like_FE2OG_OXY"/>
</dbReference>
<dbReference type="InterPro" id="IPR005123">
    <property type="entry name" value="Oxoglu/Fe-dep_dioxygenase_dom"/>
</dbReference>
<dbReference type="OrthoDB" id="288590at2759"/>
<dbReference type="Pfam" id="PF14226">
    <property type="entry name" value="DIOX_N"/>
    <property type="match status" value="1"/>
</dbReference>
<dbReference type="AlphaFoldDB" id="A0A507QVM2"/>
<dbReference type="Pfam" id="PF03171">
    <property type="entry name" value="2OG-FeII_Oxy"/>
    <property type="match status" value="1"/>
</dbReference>
<dbReference type="GO" id="GO:0044283">
    <property type="term" value="P:small molecule biosynthetic process"/>
    <property type="evidence" value="ECO:0007669"/>
    <property type="project" value="UniProtKB-ARBA"/>
</dbReference>
<evidence type="ECO:0000313" key="5">
    <source>
        <dbReference type="Proteomes" id="UP000319663"/>
    </source>
</evidence>
<dbReference type="InterPro" id="IPR050231">
    <property type="entry name" value="Iron_ascorbate_oxido_reductase"/>
</dbReference>
<keyword evidence="2" id="KW-0560">Oxidoreductase</keyword>
<dbReference type="InterPro" id="IPR026992">
    <property type="entry name" value="DIOX_N"/>
</dbReference>
<dbReference type="GO" id="GO:0016491">
    <property type="term" value="F:oxidoreductase activity"/>
    <property type="evidence" value="ECO:0007669"/>
    <property type="project" value="UniProtKB-KW"/>
</dbReference>
<dbReference type="PRINTS" id="PR00682">
    <property type="entry name" value="IPNSYNTHASE"/>
</dbReference>
<protein>
    <recommendedName>
        <fullName evidence="3">Fe2OG dioxygenase domain-containing protein</fullName>
    </recommendedName>
</protein>
<evidence type="ECO:0000313" key="4">
    <source>
        <dbReference type="EMBL" id="TQB71140.1"/>
    </source>
</evidence>
<keyword evidence="2" id="KW-0479">Metal-binding</keyword>
<accession>A0A507QVM2</accession>
<dbReference type="EMBL" id="VIFY01000088">
    <property type="protein sequence ID" value="TQB71140.1"/>
    <property type="molecule type" value="Genomic_DNA"/>
</dbReference>
<dbReference type="STRING" id="5098.A0A507QVM2"/>
<dbReference type="InterPro" id="IPR027443">
    <property type="entry name" value="IPNS-like_sf"/>
</dbReference>
<dbReference type="SUPFAM" id="SSF51197">
    <property type="entry name" value="Clavaminate synthase-like"/>
    <property type="match status" value="1"/>
</dbReference>
<dbReference type="Proteomes" id="UP000319663">
    <property type="component" value="Unassembled WGS sequence"/>
</dbReference>
<dbReference type="PANTHER" id="PTHR47990">
    <property type="entry name" value="2-OXOGLUTARATE (2OG) AND FE(II)-DEPENDENT OXYGENASE SUPERFAMILY PROTEIN-RELATED"/>
    <property type="match status" value="1"/>
</dbReference>
<evidence type="ECO:0000256" key="2">
    <source>
        <dbReference type="RuleBase" id="RU003682"/>
    </source>
</evidence>
<evidence type="ECO:0000259" key="3">
    <source>
        <dbReference type="PROSITE" id="PS51471"/>
    </source>
</evidence>
<dbReference type="PROSITE" id="PS51471">
    <property type="entry name" value="FE2OG_OXY"/>
    <property type="match status" value="1"/>
</dbReference>
<feature type="domain" description="Fe2OG dioxygenase" evidence="3">
    <location>
        <begin position="162"/>
        <end position="285"/>
    </location>
</feature>
<dbReference type="GO" id="GO:0046872">
    <property type="term" value="F:metal ion binding"/>
    <property type="evidence" value="ECO:0007669"/>
    <property type="project" value="UniProtKB-KW"/>
</dbReference>
<proteinExistence type="inferred from homology"/>
<comment type="similarity">
    <text evidence="1 2">Belongs to the iron/ascorbate-dependent oxidoreductase family.</text>
</comment>
<evidence type="ECO:0000256" key="1">
    <source>
        <dbReference type="ARBA" id="ARBA00008056"/>
    </source>
</evidence>
<gene>
    <name evidence="4" type="ORF">MPDQ_007796</name>
</gene>
<sequence>MPDNIPIVDFAQASKLPEIVGKDLLQACADWGFFYIKNHPIPQADVEGIFELEKRFFAQPLEVKNTVPYFPPKNAGYKPRTFAGIDNTKSDPREAFSINKWPTAAHTHASVLPPVLHEARPQIEAFQKKVQALNRRLLELIAHALGLPRDQFTACHSPDQENFDNFDLMHYPPISKTEETPADGTVYRISPHTDWGSLTYLFQQDVGGLEVRPPKYTSPSLSLGAEEWIPAPVHNTMILVNIGDMLEFWTAGALKSTWHRVVPNTRLHGDTGGIDRYAFAYFVHPNRDTVLRPIEGMKREGWVPRYRGIGRTAAEHIAARIRGEDRIVSMQIDADRTARTVPMEA</sequence>
<reference evidence="4 5" key="1">
    <citation type="submission" date="2019-06" db="EMBL/GenBank/DDBJ databases">
        <title>Wine fermentation using esterase from Monascus purpureus.</title>
        <authorList>
            <person name="Geng C."/>
            <person name="Zhang Y."/>
        </authorList>
    </citation>
    <scope>NUCLEOTIDE SEQUENCE [LARGE SCALE GENOMIC DNA]</scope>
    <source>
        <strain evidence="4">HQ1</strain>
    </source>
</reference>
<dbReference type="Gene3D" id="2.60.120.330">
    <property type="entry name" value="B-lactam Antibiotic, Isopenicillin N Synthase, Chain"/>
    <property type="match status" value="1"/>
</dbReference>